<gene>
    <name evidence="5" type="ORF">CLV89_10498</name>
</gene>
<dbReference type="PANTHER" id="PTHR34698:SF2">
    <property type="entry name" value="5-OXOPROLINASE SUBUNIT B"/>
    <property type="match status" value="1"/>
</dbReference>
<keyword evidence="3" id="KW-0067">ATP-binding</keyword>
<dbReference type="SMART" id="SM00796">
    <property type="entry name" value="AHS1"/>
    <property type="match status" value="1"/>
</dbReference>
<evidence type="ECO:0000313" key="6">
    <source>
        <dbReference type="Proteomes" id="UP000237718"/>
    </source>
</evidence>
<dbReference type="Gene3D" id="3.30.1360.40">
    <property type="match status" value="1"/>
</dbReference>
<evidence type="ECO:0000256" key="1">
    <source>
        <dbReference type="ARBA" id="ARBA00022741"/>
    </source>
</evidence>
<dbReference type="SUPFAM" id="SSF160467">
    <property type="entry name" value="PH0987 N-terminal domain-like"/>
    <property type="match status" value="1"/>
</dbReference>
<evidence type="ECO:0000313" key="5">
    <source>
        <dbReference type="EMBL" id="PRZ48274.1"/>
    </source>
</evidence>
<dbReference type="EMBL" id="PVUF01000004">
    <property type="protein sequence ID" value="PRZ48274.1"/>
    <property type="molecule type" value="Genomic_DNA"/>
</dbReference>
<dbReference type="InterPro" id="IPR010016">
    <property type="entry name" value="PxpB"/>
</dbReference>
<dbReference type="PANTHER" id="PTHR34698">
    <property type="entry name" value="5-OXOPROLINASE SUBUNIT B"/>
    <property type="match status" value="1"/>
</dbReference>
<accession>A0A2T1AI41</accession>
<dbReference type="GO" id="GO:0016787">
    <property type="term" value="F:hydrolase activity"/>
    <property type="evidence" value="ECO:0007669"/>
    <property type="project" value="UniProtKB-KW"/>
</dbReference>
<dbReference type="SUPFAM" id="SSF50891">
    <property type="entry name" value="Cyclophilin-like"/>
    <property type="match status" value="1"/>
</dbReference>
<sequence length="277" mass="30437">MASHIRHLGLVFRLDRWQSYGMTNAQPTSPPQGQTSDWPQVATAGFDGLVVRFADTLSEPANRAALAFRVAVERAGWSAVQETSTSLVSTYLRFDPLGTAHAEMMQQVKTLLASRDWYDAALPEGRKLWRVPTVFGTDLAPQLAEAAERAGLTVEEAVRQIAETQLRVQTIGFAPGQPYLGELPPAFDIPRQTDLTPQVPEGAVVVAIRQIVLFSVTTPTGWRHTGQTRFRLFRPDAPEPFVLRPGDEVRFEPISPETYAALERDGPDGGATCEVLS</sequence>
<feature type="domain" description="Carboxyltransferase" evidence="4">
    <location>
        <begin position="39"/>
        <end position="243"/>
    </location>
</feature>
<evidence type="ECO:0000256" key="2">
    <source>
        <dbReference type="ARBA" id="ARBA00022801"/>
    </source>
</evidence>
<name>A0A2T1AI41_TRISK</name>
<comment type="caution">
    <text evidence="5">The sequence shown here is derived from an EMBL/GenBank/DDBJ whole genome shotgun (WGS) entry which is preliminary data.</text>
</comment>
<dbReference type="Pfam" id="PF02682">
    <property type="entry name" value="CT_C_D"/>
    <property type="match status" value="1"/>
</dbReference>
<organism evidence="5 6">
    <name type="scientific">Tritonibacter scottomollicae</name>
    <name type="common">Epibacterium scottomollicae</name>
    <dbReference type="NCBI Taxonomy" id="483013"/>
    <lineage>
        <taxon>Bacteria</taxon>
        <taxon>Pseudomonadati</taxon>
        <taxon>Pseudomonadota</taxon>
        <taxon>Alphaproteobacteria</taxon>
        <taxon>Rhodobacterales</taxon>
        <taxon>Paracoccaceae</taxon>
        <taxon>Tritonibacter</taxon>
    </lineage>
</organism>
<evidence type="ECO:0000259" key="4">
    <source>
        <dbReference type="SMART" id="SM00796"/>
    </source>
</evidence>
<protein>
    <submittedName>
        <fullName evidence="5">KipI family sensor histidine kinase inhibitor</fullName>
    </submittedName>
</protein>
<dbReference type="AlphaFoldDB" id="A0A2T1AI41"/>
<evidence type="ECO:0000256" key="3">
    <source>
        <dbReference type="ARBA" id="ARBA00022840"/>
    </source>
</evidence>
<proteinExistence type="predicted"/>
<dbReference type="InterPro" id="IPR003833">
    <property type="entry name" value="CT_C_D"/>
</dbReference>
<dbReference type="InterPro" id="IPR029000">
    <property type="entry name" value="Cyclophilin-like_dom_sf"/>
</dbReference>
<keyword evidence="1" id="KW-0547">Nucleotide-binding</keyword>
<dbReference type="Gene3D" id="2.40.100.10">
    <property type="entry name" value="Cyclophilin-like"/>
    <property type="match status" value="1"/>
</dbReference>
<dbReference type="Proteomes" id="UP000237718">
    <property type="component" value="Unassembled WGS sequence"/>
</dbReference>
<dbReference type="GO" id="GO:0005524">
    <property type="term" value="F:ATP binding"/>
    <property type="evidence" value="ECO:0007669"/>
    <property type="project" value="UniProtKB-KW"/>
</dbReference>
<keyword evidence="2" id="KW-0378">Hydrolase</keyword>
<reference evidence="5 6" key="1">
    <citation type="submission" date="2018-03" db="EMBL/GenBank/DDBJ databases">
        <title>Genomic Encyclopedia of Archaeal and Bacterial Type Strains, Phase II (KMG-II): from individual species to whole genera.</title>
        <authorList>
            <person name="Goeker M."/>
        </authorList>
    </citation>
    <scope>NUCLEOTIDE SEQUENCE [LARGE SCALE GENOMIC DNA]</scope>
    <source>
        <strain evidence="5 6">DSM 25328</strain>
    </source>
</reference>